<organism evidence="5 6">
    <name type="scientific">Methylorubrum extorquens (strain DSM 6343 / CIP 106787 / DM4)</name>
    <name type="common">Methylobacterium extorquens</name>
    <dbReference type="NCBI Taxonomy" id="661410"/>
    <lineage>
        <taxon>Bacteria</taxon>
        <taxon>Pseudomonadati</taxon>
        <taxon>Pseudomonadota</taxon>
        <taxon>Alphaproteobacteria</taxon>
        <taxon>Hyphomicrobiales</taxon>
        <taxon>Methylobacteriaceae</taxon>
        <taxon>Methylorubrum</taxon>
    </lineage>
</organism>
<geneLocation type="plasmid" evidence="5 6">
    <name>p2METDI</name>
</geneLocation>
<dbReference type="HOGENOM" id="CLU_010686_8_0_5"/>
<comment type="similarity">
    <text evidence="1">Belongs to the site-specific recombinase resolvase family.</text>
</comment>
<dbReference type="GO" id="GO:0003677">
    <property type="term" value="F:DNA binding"/>
    <property type="evidence" value="ECO:0007669"/>
    <property type="project" value="UniProtKB-KW"/>
</dbReference>
<evidence type="ECO:0000256" key="1">
    <source>
        <dbReference type="ARBA" id="ARBA00009913"/>
    </source>
</evidence>
<dbReference type="GO" id="GO:0000150">
    <property type="term" value="F:DNA strand exchange activity"/>
    <property type="evidence" value="ECO:0007669"/>
    <property type="project" value="InterPro"/>
</dbReference>
<dbReference type="InterPro" id="IPR009057">
    <property type="entry name" value="Homeodomain-like_sf"/>
</dbReference>
<dbReference type="InterPro" id="IPR006119">
    <property type="entry name" value="Resolv_N"/>
</dbReference>
<keyword evidence="3" id="KW-0233">DNA recombination</keyword>
<accession>C7CNA6</accession>
<dbReference type="Gene3D" id="3.40.50.1390">
    <property type="entry name" value="Resolvase, N-terminal catalytic domain"/>
    <property type="match status" value="1"/>
</dbReference>
<keyword evidence="2" id="KW-0238">DNA-binding</keyword>
<dbReference type="AlphaFoldDB" id="C7CNA6"/>
<proteinExistence type="inferred from homology"/>
<dbReference type="InterPro" id="IPR036162">
    <property type="entry name" value="Resolvase-like_N_sf"/>
</dbReference>
<dbReference type="SMART" id="SM00857">
    <property type="entry name" value="Resolvase"/>
    <property type="match status" value="1"/>
</dbReference>
<feature type="domain" description="Resolvase/invertase-type recombinase catalytic" evidence="4">
    <location>
        <begin position="1"/>
        <end position="121"/>
    </location>
</feature>
<name>C7CNA6_METED</name>
<dbReference type="PANTHER" id="PTHR30461">
    <property type="entry name" value="DNA-INVERTASE FROM LAMBDOID PROPHAGE"/>
    <property type="match status" value="1"/>
</dbReference>
<dbReference type="Proteomes" id="UP000008070">
    <property type="component" value="Plasmid p2METDI"/>
</dbReference>
<dbReference type="KEGG" id="mdi:p2METDI0007"/>
<dbReference type="InterPro" id="IPR006120">
    <property type="entry name" value="Resolvase_HTH_dom"/>
</dbReference>
<dbReference type="PROSITE" id="PS51736">
    <property type="entry name" value="RECOMBINASES_3"/>
    <property type="match status" value="1"/>
</dbReference>
<dbReference type="InterPro" id="IPR050639">
    <property type="entry name" value="SSR_resolvase"/>
</dbReference>
<evidence type="ECO:0000313" key="6">
    <source>
        <dbReference type="Proteomes" id="UP000008070"/>
    </source>
</evidence>
<dbReference type="Pfam" id="PF02796">
    <property type="entry name" value="HTH_7"/>
    <property type="match status" value="1"/>
</dbReference>
<dbReference type="EMBL" id="FP103044">
    <property type="protein sequence ID" value="CAX17136.1"/>
    <property type="molecule type" value="Genomic_DNA"/>
</dbReference>
<evidence type="ECO:0000259" key="4">
    <source>
        <dbReference type="PROSITE" id="PS51736"/>
    </source>
</evidence>
<dbReference type="Gene3D" id="1.10.10.60">
    <property type="entry name" value="Homeodomain-like"/>
    <property type="match status" value="1"/>
</dbReference>
<dbReference type="CDD" id="cd00569">
    <property type="entry name" value="HTH_Hin_like"/>
    <property type="match status" value="1"/>
</dbReference>
<evidence type="ECO:0000256" key="3">
    <source>
        <dbReference type="ARBA" id="ARBA00023172"/>
    </source>
</evidence>
<dbReference type="SUPFAM" id="SSF53041">
    <property type="entry name" value="Resolvase-like"/>
    <property type="match status" value="1"/>
</dbReference>
<protein>
    <submittedName>
        <fullName evidence="5">E14 prophage inversion of adjacent DNA</fullName>
    </submittedName>
</protein>
<evidence type="ECO:0000313" key="5">
    <source>
        <dbReference type="EMBL" id="CAX17136.1"/>
    </source>
</evidence>
<gene>
    <name evidence="5" type="primary">pinE</name>
    <name evidence="5" type="ORF">METD_P2METDI0007</name>
</gene>
<keyword evidence="5" id="KW-0614">Plasmid</keyword>
<reference evidence="6" key="1">
    <citation type="journal article" date="2009" name="PLoS ONE">
        <title>Methylobacterium genome sequences: a reference blueprint to investigate microbial metabolism of C1 compounds from natural and industrial sources.</title>
        <authorList>
            <person name="Vuilleumier S."/>
            <person name="Chistoserdova L."/>
            <person name="Lee M.-C."/>
            <person name="Bringel F."/>
            <person name="Lajus A."/>
            <person name="Zhou Y."/>
            <person name="Gourion B."/>
            <person name="Barbe V."/>
            <person name="Chang J."/>
            <person name="Cruveiller S."/>
            <person name="Dossat C."/>
            <person name="Gillett W."/>
            <person name="Gruffaz C."/>
            <person name="Haugen E."/>
            <person name="Hourcade E."/>
            <person name="Levy R."/>
            <person name="Mangenot S."/>
            <person name="Muller E."/>
            <person name="Nadalig T."/>
            <person name="Pagni M."/>
            <person name="Penny C."/>
            <person name="Peyraud R."/>
            <person name="Robinson D.G."/>
            <person name="Roche D."/>
            <person name="Rouy Z."/>
            <person name="Saenampechek C."/>
            <person name="Salvignol G."/>
            <person name="Vallenet D."/>
            <person name="Wu Z."/>
            <person name="Marx C.J."/>
            <person name="Vorholt J.A."/>
            <person name="Olson M.V."/>
            <person name="Kaul R."/>
            <person name="Weissenbach J."/>
            <person name="Medigue C."/>
            <person name="Lidstrom M.E."/>
        </authorList>
    </citation>
    <scope>NUCLEOTIDE SEQUENCE [LARGE SCALE GENOMIC DNA]</scope>
    <source>
        <strain evidence="6">DSM 6343 / CIP 106787 / DM4</strain>
        <plasmid evidence="6">p2METDI</plasmid>
    </source>
</reference>
<dbReference type="Pfam" id="PF00239">
    <property type="entry name" value="Resolvase"/>
    <property type="match status" value="1"/>
</dbReference>
<dbReference type="PANTHER" id="PTHR30461:SF2">
    <property type="entry name" value="SERINE RECOMBINASE PINE-RELATED"/>
    <property type="match status" value="1"/>
</dbReference>
<dbReference type="CDD" id="cd03768">
    <property type="entry name" value="SR_ResInv"/>
    <property type="match status" value="1"/>
</dbReference>
<dbReference type="SUPFAM" id="SSF46689">
    <property type="entry name" value="Homeodomain-like"/>
    <property type="match status" value="1"/>
</dbReference>
<sequence>MDLQRDALKAAGCIRIFEEKESGRAGTKRPALEAALDFLRAEDQLVVWKIDRLGRSLREMLDTAHMLQERGVKLRSLTEQVDTETATGRMMFNFLGTIAEYFLDLNRERTLAGLKAAVARGRKGGRPRKITDADLEAGRAMLAAGTIPVAEIAKRLGVSRKTFYLYFPQARARSQAQAKG</sequence>
<evidence type="ECO:0000256" key="2">
    <source>
        <dbReference type="ARBA" id="ARBA00023125"/>
    </source>
</evidence>